<dbReference type="OrthoDB" id="1247931at2"/>
<dbReference type="EMBL" id="JRLX01000026">
    <property type="protein sequence ID" value="KGO85176.1"/>
    <property type="molecule type" value="Genomic_DNA"/>
</dbReference>
<feature type="signal peptide" evidence="2">
    <location>
        <begin position="1"/>
        <end position="18"/>
    </location>
</feature>
<organism evidence="4 5">
    <name type="scientific">Flavobacterium rivuli WB 3.3-2 = DSM 21788</name>
    <dbReference type="NCBI Taxonomy" id="1121895"/>
    <lineage>
        <taxon>Bacteria</taxon>
        <taxon>Pseudomonadati</taxon>
        <taxon>Bacteroidota</taxon>
        <taxon>Flavobacteriia</taxon>
        <taxon>Flavobacteriales</taxon>
        <taxon>Flavobacteriaceae</taxon>
        <taxon>Flavobacterium</taxon>
    </lineage>
</organism>
<dbReference type="Pfam" id="PF18962">
    <property type="entry name" value="Por_Secre_tail"/>
    <property type="match status" value="1"/>
</dbReference>
<dbReference type="eggNOG" id="ENOG5032ZEB">
    <property type="taxonomic scope" value="Bacteria"/>
</dbReference>
<protein>
    <recommendedName>
        <fullName evidence="3">Secretion system C-terminal sorting domain-containing protein</fullName>
    </recommendedName>
</protein>
<dbReference type="Proteomes" id="UP000030152">
    <property type="component" value="Unassembled WGS sequence"/>
</dbReference>
<evidence type="ECO:0000256" key="2">
    <source>
        <dbReference type="SAM" id="SignalP"/>
    </source>
</evidence>
<feature type="chain" id="PRO_5001991687" description="Secretion system C-terminal sorting domain-containing protein" evidence="2">
    <location>
        <begin position="19"/>
        <end position="242"/>
    </location>
</feature>
<accession>A0A0A2M0T6</accession>
<reference evidence="4 5" key="1">
    <citation type="submission" date="2013-09" db="EMBL/GenBank/DDBJ databases">
        <authorList>
            <person name="Zeng Z."/>
            <person name="Chen C."/>
        </authorList>
    </citation>
    <scope>NUCLEOTIDE SEQUENCE [LARGE SCALE GENOMIC DNA]</scope>
    <source>
        <strain evidence="4 5">WB 3.3-2</strain>
    </source>
</reference>
<comment type="caution">
    <text evidence="4">The sequence shown here is derived from an EMBL/GenBank/DDBJ whole genome shotgun (WGS) entry which is preliminary data.</text>
</comment>
<dbReference type="RefSeq" id="WP_020213237.1">
    <property type="nucleotide sequence ID" value="NZ_JRLX01000026.1"/>
</dbReference>
<proteinExistence type="predicted"/>
<feature type="domain" description="Secretion system C-terminal sorting" evidence="3">
    <location>
        <begin position="178"/>
        <end position="239"/>
    </location>
</feature>
<dbReference type="NCBIfam" id="TIGR04183">
    <property type="entry name" value="Por_Secre_tail"/>
    <property type="match status" value="1"/>
</dbReference>
<evidence type="ECO:0000256" key="1">
    <source>
        <dbReference type="ARBA" id="ARBA00022729"/>
    </source>
</evidence>
<keyword evidence="1 2" id="KW-0732">Signal</keyword>
<evidence type="ECO:0000259" key="3">
    <source>
        <dbReference type="Pfam" id="PF18962"/>
    </source>
</evidence>
<name>A0A0A2M0T6_9FLAO</name>
<sequence>MKKIILLALFAISASVQAQVVSILGNDEEITEGQTFTFSNLTERAKINLVVTNLSDEPINLKLKANSLSNPTNMNIQFCFGTECYFNISAGSTVPSDVAGLTLQPGETNPEGDHFQNANPGNGVDPVTYSLSLVKVSDSGEILEVLRTFNYVYSPAASLTDFSALQNMGITVKNTVVKNQLEVSANQTATLQVVNINGQVVKTIAIKNDNQVIDLSGLTSAVYFARFTTQQNKTAQIKIIKN</sequence>
<evidence type="ECO:0000313" key="5">
    <source>
        <dbReference type="Proteomes" id="UP000030152"/>
    </source>
</evidence>
<gene>
    <name evidence="4" type="ORF">Q765_17570</name>
</gene>
<dbReference type="InterPro" id="IPR026444">
    <property type="entry name" value="Secre_tail"/>
</dbReference>
<keyword evidence="5" id="KW-1185">Reference proteome</keyword>
<dbReference type="AlphaFoldDB" id="A0A0A2M0T6"/>
<evidence type="ECO:0000313" key="4">
    <source>
        <dbReference type="EMBL" id="KGO85176.1"/>
    </source>
</evidence>
<dbReference type="STRING" id="1121895.GCA_000378485_02076"/>